<evidence type="ECO:0000256" key="2">
    <source>
        <dbReference type="SAM" id="Phobius"/>
    </source>
</evidence>
<evidence type="ECO:0000313" key="3">
    <source>
        <dbReference type="EnsemblPlants" id="ORGLA07G0102400.1"/>
    </source>
</evidence>
<organism evidence="3 4">
    <name type="scientific">Oryza glaberrima</name>
    <name type="common">African rice</name>
    <dbReference type="NCBI Taxonomy" id="4538"/>
    <lineage>
        <taxon>Eukaryota</taxon>
        <taxon>Viridiplantae</taxon>
        <taxon>Streptophyta</taxon>
        <taxon>Embryophyta</taxon>
        <taxon>Tracheophyta</taxon>
        <taxon>Spermatophyta</taxon>
        <taxon>Magnoliopsida</taxon>
        <taxon>Liliopsida</taxon>
        <taxon>Poales</taxon>
        <taxon>Poaceae</taxon>
        <taxon>BOP clade</taxon>
        <taxon>Oryzoideae</taxon>
        <taxon>Oryzeae</taxon>
        <taxon>Oryzinae</taxon>
        <taxon>Oryza</taxon>
    </lineage>
</organism>
<evidence type="ECO:0000313" key="4">
    <source>
        <dbReference type="Proteomes" id="UP000007306"/>
    </source>
</evidence>
<feature type="region of interest" description="Disordered" evidence="1">
    <location>
        <begin position="66"/>
        <end position="124"/>
    </location>
</feature>
<feature type="compositionally biased region" description="Basic residues" evidence="1">
    <location>
        <begin position="186"/>
        <end position="209"/>
    </location>
</feature>
<keyword evidence="2" id="KW-0812">Transmembrane</keyword>
<reference evidence="3" key="1">
    <citation type="submission" date="2015-06" db="UniProtKB">
        <authorList>
            <consortium name="EnsemblPlants"/>
        </authorList>
    </citation>
    <scope>IDENTIFICATION</scope>
</reference>
<feature type="compositionally biased region" description="Pro residues" evidence="1">
    <location>
        <begin position="73"/>
        <end position="82"/>
    </location>
</feature>
<proteinExistence type="predicted"/>
<dbReference type="Gramene" id="ORGLA07G0102400.1">
    <property type="protein sequence ID" value="ORGLA07G0102400.1"/>
    <property type="gene ID" value="ORGLA07G0102400"/>
</dbReference>
<dbReference type="HOGENOM" id="CLU_944533_0_0_1"/>
<evidence type="ECO:0000256" key="1">
    <source>
        <dbReference type="SAM" id="MobiDB-lite"/>
    </source>
</evidence>
<keyword evidence="2" id="KW-1133">Transmembrane helix</keyword>
<dbReference type="AlphaFoldDB" id="I1QA82"/>
<protein>
    <submittedName>
        <fullName evidence="3">Uncharacterized protein</fullName>
    </submittedName>
</protein>
<sequence>MGQANSALQVISGNPGALRDMLRSATGSCPPANYRDSVVLEDGAAVLQSRLAGARRVDADVRLLRAGPQGPADQPPARPPGPRQGLHRRTAHHGGLHRRRARPRDRRRRRRAARDGGAGVRRRGAAVRPHVRLLRLRHVLPSLRRRRGVWPIQGEQQRGARRRRRQGQADEGFHLPLAGAAAGISRPRRRPPRRRSRHDRSVLRPRRQGGRQERVTGREPYNEAFSEISSNDVRLESNYGAMYLLIFFFFFLSFWGIRLLCNDDDQLCESNFGLIYLLPRFAFLGDFSLTRMITV</sequence>
<reference evidence="3 4" key="2">
    <citation type="submission" date="2018-04" db="EMBL/GenBank/DDBJ databases">
        <title>OglaRS2 (Oryza glaberrima Reference Sequence Version 2).</title>
        <authorList>
            <person name="Zhang J."/>
            <person name="Kudrna D."/>
            <person name="Lee S."/>
            <person name="Talag J."/>
            <person name="Rajasekar S."/>
            <person name="Wing R.A."/>
        </authorList>
    </citation>
    <scope>NUCLEOTIDE SEQUENCE [LARGE SCALE GENOMIC DNA]</scope>
    <source>
        <strain evidence="3 4">cv. IRGC 96717</strain>
    </source>
</reference>
<keyword evidence="4" id="KW-1185">Reference proteome</keyword>
<name>I1QA82_ORYGL</name>
<feature type="region of interest" description="Disordered" evidence="1">
    <location>
        <begin position="151"/>
        <end position="218"/>
    </location>
</feature>
<feature type="transmembrane region" description="Helical" evidence="2">
    <location>
        <begin position="240"/>
        <end position="261"/>
    </location>
</feature>
<accession>I1QA82</accession>
<dbReference type="Proteomes" id="UP000007306">
    <property type="component" value="Chromosome 7"/>
</dbReference>
<dbReference type="EnsemblPlants" id="ORGLA07G0102400.1">
    <property type="protein sequence ID" value="ORGLA07G0102400.1"/>
    <property type="gene ID" value="ORGLA07G0102400"/>
</dbReference>
<keyword evidence="2" id="KW-0472">Membrane</keyword>
<feature type="compositionally biased region" description="Basic residues" evidence="1">
    <location>
        <begin position="85"/>
        <end position="112"/>
    </location>
</feature>